<dbReference type="GO" id="GO:0019677">
    <property type="term" value="P:NAD+ catabolic process"/>
    <property type="evidence" value="ECO:0007669"/>
    <property type="project" value="TreeGrafter"/>
</dbReference>
<dbReference type="Gene3D" id="3.90.79.20">
    <property type="match status" value="1"/>
</dbReference>
<evidence type="ECO:0000256" key="4">
    <source>
        <dbReference type="ARBA" id="ARBA00012381"/>
    </source>
</evidence>
<evidence type="ECO:0000256" key="5">
    <source>
        <dbReference type="ARBA" id="ARBA00022723"/>
    </source>
</evidence>
<dbReference type="PANTHER" id="PTHR42904">
    <property type="entry name" value="NUDIX HYDROLASE, NUDC SUBFAMILY"/>
    <property type="match status" value="1"/>
</dbReference>
<proteinExistence type="inferred from homology"/>
<comment type="cofactor">
    <cofactor evidence="2">
        <name>Zn(2+)</name>
        <dbReference type="ChEBI" id="CHEBI:29105"/>
    </cofactor>
</comment>
<name>A0A7W9E7S3_9CAUL</name>
<dbReference type="NCBIfam" id="NF001299">
    <property type="entry name" value="PRK00241.1"/>
    <property type="match status" value="1"/>
</dbReference>
<protein>
    <recommendedName>
        <fullName evidence="4">NAD(+) diphosphatase</fullName>
        <ecNumber evidence="4">3.6.1.22</ecNumber>
    </recommendedName>
</protein>
<dbReference type="EMBL" id="JACIJB010000009">
    <property type="protein sequence ID" value="MBB5661281.1"/>
    <property type="molecule type" value="Genomic_DNA"/>
</dbReference>
<dbReference type="InterPro" id="IPR049734">
    <property type="entry name" value="NudC-like_C"/>
</dbReference>
<dbReference type="GO" id="GO:0006742">
    <property type="term" value="P:NADP+ catabolic process"/>
    <property type="evidence" value="ECO:0007669"/>
    <property type="project" value="TreeGrafter"/>
</dbReference>
<evidence type="ECO:0000256" key="6">
    <source>
        <dbReference type="ARBA" id="ARBA00022801"/>
    </source>
</evidence>
<dbReference type="InterPro" id="IPR015376">
    <property type="entry name" value="Znr_NADH_PPase"/>
</dbReference>
<sequence>MSAPVVTAFSASPLDRGGDSRNDPDWMAARTADPAALSLAMIDGRPRLETTGGQDRLAWAPLSRLLLLSDADPVFLGFWKEAPVFACSVPEARAAELETLMGPGDQPDMRAAAARLPMGDLAMAGAAKGLFDWHGRNRFCPGCGQETQVASGGWRRTCATCAVEHYPRVDPVCIMLPVFSGGSEPICLLGRQAAWPAGRMSALAGFMEPGESLEESCAREVKEEAGLTVTTVRYLASQPWPFPHQLMIGLIAEVTDDKAQPDLTELEAVAWLTRAEARAVLAGRHPDILAPFPFAIAHTLLRAWADGEA</sequence>
<dbReference type="Gene3D" id="3.90.79.10">
    <property type="entry name" value="Nucleoside Triphosphate Pyrophosphohydrolase"/>
    <property type="match status" value="1"/>
</dbReference>
<dbReference type="InterPro" id="IPR050241">
    <property type="entry name" value="NAD-cap_RNA_hydrolase_NudC"/>
</dbReference>
<dbReference type="PANTHER" id="PTHR42904:SF6">
    <property type="entry name" value="NAD-CAPPED RNA HYDROLASE NUDT12"/>
    <property type="match status" value="1"/>
</dbReference>
<keyword evidence="6 11" id="KW-0378">Hydrolase</keyword>
<dbReference type="Proteomes" id="UP000548978">
    <property type="component" value="Unassembled WGS sequence"/>
</dbReference>
<accession>A0A7W9E7S3</accession>
<evidence type="ECO:0000256" key="7">
    <source>
        <dbReference type="ARBA" id="ARBA00022842"/>
    </source>
</evidence>
<dbReference type="InterPro" id="IPR000086">
    <property type="entry name" value="NUDIX_hydrolase_dom"/>
</dbReference>
<dbReference type="PROSITE" id="PS51462">
    <property type="entry name" value="NUDIX"/>
    <property type="match status" value="1"/>
</dbReference>
<feature type="domain" description="Nudix hydrolase" evidence="10">
    <location>
        <begin position="167"/>
        <end position="295"/>
    </location>
</feature>
<dbReference type="RefSeq" id="WP_123288571.1">
    <property type="nucleotide sequence ID" value="NZ_JACIJB010000009.1"/>
</dbReference>
<dbReference type="GO" id="GO:0035529">
    <property type="term" value="F:NADH pyrophosphatase activity"/>
    <property type="evidence" value="ECO:0007669"/>
    <property type="project" value="TreeGrafter"/>
</dbReference>
<dbReference type="Pfam" id="PF09296">
    <property type="entry name" value="NUDIX-like"/>
    <property type="match status" value="1"/>
</dbReference>
<evidence type="ECO:0000256" key="9">
    <source>
        <dbReference type="ARBA" id="ARBA00023679"/>
    </source>
</evidence>
<reference evidence="11 12" key="1">
    <citation type="submission" date="2020-08" db="EMBL/GenBank/DDBJ databases">
        <title>Genomic Encyclopedia of Type Strains, Phase IV (KMG-IV): sequencing the most valuable type-strain genomes for metagenomic binning, comparative biology and taxonomic classification.</title>
        <authorList>
            <person name="Goeker M."/>
        </authorList>
    </citation>
    <scope>NUCLEOTIDE SEQUENCE [LARGE SCALE GENOMIC DNA]</scope>
    <source>
        <strain evidence="11 12">DSM 24448</strain>
    </source>
</reference>
<dbReference type="InterPro" id="IPR015797">
    <property type="entry name" value="NUDIX_hydrolase-like_dom_sf"/>
</dbReference>
<comment type="similarity">
    <text evidence="3">Belongs to the Nudix hydrolase family. NudC subfamily.</text>
</comment>
<keyword evidence="5" id="KW-0479">Metal-binding</keyword>
<evidence type="ECO:0000256" key="8">
    <source>
        <dbReference type="ARBA" id="ARBA00023027"/>
    </source>
</evidence>
<keyword evidence="7" id="KW-0460">Magnesium</keyword>
<comment type="catalytic activity">
    <reaction evidence="9">
        <text>a 5'-end NAD(+)-phospho-ribonucleoside in mRNA + H2O = a 5'-end phospho-adenosine-phospho-ribonucleoside in mRNA + beta-nicotinamide D-ribonucleotide + 2 H(+)</text>
        <dbReference type="Rhea" id="RHEA:60876"/>
        <dbReference type="Rhea" id="RHEA-COMP:15698"/>
        <dbReference type="Rhea" id="RHEA-COMP:15719"/>
        <dbReference type="ChEBI" id="CHEBI:14649"/>
        <dbReference type="ChEBI" id="CHEBI:15377"/>
        <dbReference type="ChEBI" id="CHEBI:15378"/>
        <dbReference type="ChEBI" id="CHEBI:144029"/>
        <dbReference type="ChEBI" id="CHEBI:144051"/>
    </reaction>
    <physiologicalReaction direction="left-to-right" evidence="9">
        <dbReference type="Rhea" id="RHEA:60877"/>
    </physiologicalReaction>
</comment>
<dbReference type="Pfam" id="PF00293">
    <property type="entry name" value="NUDIX"/>
    <property type="match status" value="1"/>
</dbReference>
<dbReference type="CDD" id="cd03429">
    <property type="entry name" value="NUDIX_NADH_pyrophosphatase_Nudt13"/>
    <property type="match status" value="1"/>
</dbReference>
<gene>
    <name evidence="11" type="ORF">FHS65_002041</name>
</gene>
<dbReference type="OrthoDB" id="9791656at2"/>
<evidence type="ECO:0000313" key="12">
    <source>
        <dbReference type="Proteomes" id="UP000548978"/>
    </source>
</evidence>
<evidence type="ECO:0000256" key="1">
    <source>
        <dbReference type="ARBA" id="ARBA00001946"/>
    </source>
</evidence>
<comment type="cofactor">
    <cofactor evidence="1">
        <name>Mg(2+)</name>
        <dbReference type="ChEBI" id="CHEBI:18420"/>
    </cofactor>
</comment>
<dbReference type="Pfam" id="PF09297">
    <property type="entry name" value="Zn_ribbon_NUD"/>
    <property type="match status" value="1"/>
</dbReference>
<dbReference type="GO" id="GO:0046872">
    <property type="term" value="F:metal ion binding"/>
    <property type="evidence" value="ECO:0007669"/>
    <property type="project" value="UniProtKB-KW"/>
</dbReference>
<comment type="caution">
    <text evidence="11">The sequence shown here is derived from an EMBL/GenBank/DDBJ whole genome shotgun (WGS) entry which is preliminary data.</text>
</comment>
<evidence type="ECO:0000313" key="11">
    <source>
        <dbReference type="EMBL" id="MBB5661281.1"/>
    </source>
</evidence>
<evidence type="ECO:0000256" key="3">
    <source>
        <dbReference type="ARBA" id="ARBA00009595"/>
    </source>
</evidence>
<organism evidence="11 12">
    <name type="scientific">Brevundimonas halotolerans</name>
    <dbReference type="NCBI Taxonomy" id="69670"/>
    <lineage>
        <taxon>Bacteria</taxon>
        <taxon>Pseudomonadati</taxon>
        <taxon>Pseudomonadota</taxon>
        <taxon>Alphaproteobacteria</taxon>
        <taxon>Caulobacterales</taxon>
        <taxon>Caulobacteraceae</taxon>
        <taxon>Brevundimonas</taxon>
    </lineage>
</organism>
<dbReference type="EC" id="3.6.1.22" evidence="4"/>
<dbReference type="SUPFAM" id="SSF55811">
    <property type="entry name" value="Nudix"/>
    <property type="match status" value="1"/>
</dbReference>
<dbReference type="AlphaFoldDB" id="A0A7W9E7S3"/>
<evidence type="ECO:0000259" key="10">
    <source>
        <dbReference type="PROSITE" id="PS51462"/>
    </source>
</evidence>
<keyword evidence="8" id="KW-0520">NAD</keyword>
<keyword evidence="12" id="KW-1185">Reference proteome</keyword>
<dbReference type="InterPro" id="IPR015375">
    <property type="entry name" value="NADH_PPase-like_N"/>
</dbReference>
<dbReference type="GO" id="GO:0005829">
    <property type="term" value="C:cytosol"/>
    <property type="evidence" value="ECO:0007669"/>
    <property type="project" value="TreeGrafter"/>
</dbReference>
<evidence type="ECO:0000256" key="2">
    <source>
        <dbReference type="ARBA" id="ARBA00001947"/>
    </source>
</evidence>